<protein>
    <recommendedName>
        <fullName evidence="1">Endonuclease/exonuclease/phosphatase domain-containing protein</fullName>
    </recommendedName>
</protein>
<dbReference type="OrthoDB" id="6627741at2759"/>
<evidence type="ECO:0000313" key="2">
    <source>
        <dbReference type="EnsemblMetazoa" id="XP_008190142.1"/>
    </source>
</evidence>
<dbReference type="GeneID" id="103311988"/>
<dbReference type="InterPro" id="IPR005135">
    <property type="entry name" value="Endo/exonuclease/phosphatase"/>
</dbReference>
<evidence type="ECO:0000259" key="1">
    <source>
        <dbReference type="Pfam" id="PF14529"/>
    </source>
</evidence>
<dbReference type="RefSeq" id="XP_008190142.1">
    <property type="nucleotide sequence ID" value="XM_008191920.1"/>
</dbReference>
<dbReference type="GO" id="GO:0003824">
    <property type="term" value="F:catalytic activity"/>
    <property type="evidence" value="ECO:0007669"/>
    <property type="project" value="InterPro"/>
</dbReference>
<dbReference type="InterPro" id="IPR036691">
    <property type="entry name" value="Endo/exonu/phosph_ase_sf"/>
</dbReference>
<dbReference type="KEGG" id="api:103311988"/>
<evidence type="ECO:0000313" key="3">
    <source>
        <dbReference type="Proteomes" id="UP000007819"/>
    </source>
</evidence>
<accession>A0A8R2BBN4</accession>
<keyword evidence="3" id="KW-1185">Reference proteome</keyword>
<name>A0A8R2BBN4_ACYPI</name>
<feature type="domain" description="Endonuclease/exonuclease/phosphatase" evidence="1">
    <location>
        <begin position="205"/>
        <end position="324"/>
    </location>
</feature>
<proteinExistence type="predicted"/>
<reference evidence="2" key="2">
    <citation type="submission" date="2022-06" db="UniProtKB">
        <authorList>
            <consortium name="EnsemblMetazoa"/>
        </authorList>
    </citation>
    <scope>IDENTIFICATION</scope>
</reference>
<dbReference type="EnsemblMetazoa" id="XM_008191920.1">
    <property type="protein sequence ID" value="XP_008190142.1"/>
    <property type="gene ID" value="LOC103311988"/>
</dbReference>
<dbReference type="Pfam" id="PF14529">
    <property type="entry name" value="Exo_endo_phos_2"/>
    <property type="match status" value="1"/>
</dbReference>
<organism evidence="2 3">
    <name type="scientific">Acyrthosiphon pisum</name>
    <name type="common">Pea aphid</name>
    <dbReference type="NCBI Taxonomy" id="7029"/>
    <lineage>
        <taxon>Eukaryota</taxon>
        <taxon>Metazoa</taxon>
        <taxon>Ecdysozoa</taxon>
        <taxon>Arthropoda</taxon>
        <taxon>Hexapoda</taxon>
        <taxon>Insecta</taxon>
        <taxon>Pterygota</taxon>
        <taxon>Neoptera</taxon>
        <taxon>Paraneoptera</taxon>
        <taxon>Hemiptera</taxon>
        <taxon>Sternorrhyncha</taxon>
        <taxon>Aphidomorpha</taxon>
        <taxon>Aphidoidea</taxon>
        <taxon>Aphididae</taxon>
        <taxon>Macrosiphini</taxon>
        <taxon>Acyrthosiphon</taxon>
    </lineage>
</organism>
<dbReference type="AlphaFoldDB" id="A0A8R2BBN4"/>
<dbReference type="Gene3D" id="3.60.10.10">
    <property type="entry name" value="Endonuclease/exonuclease/phosphatase"/>
    <property type="match status" value="1"/>
</dbReference>
<dbReference type="SUPFAM" id="SSF56219">
    <property type="entry name" value="DNase I-like"/>
    <property type="match status" value="1"/>
</dbReference>
<dbReference type="PANTHER" id="PTHR19446">
    <property type="entry name" value="REVERSE TRANSCRIPTASES"/>
    <property type="match status" value="1"/>
</dbReference>
<dbReference type="CDD" id="cd09077">
    <property type="entry name" value="R1-I-EN"/>
    <property type="match status" value="1"/>
</dbReference>
<dbReference type="Proteomes" id="UP000007819">
    <property type="component" value="Chromosome X"/>
</dbReference>
<reference evidence="3" key="1">
    <citation type="submission" date="2010-06" db="EMBL/GenBank/DDBJ databases">
        <authorList>
            <person name="Jiang H."/>
            <person name="Abraham K."/>
            <person name="Ali S."/>
            <person name="Alsbrooks S.L."/>
            <person name="Anim B.N."/>
            <person name="Anosike U.S."/>
            <person name="Attaway T."/>
            <person name="Bandaranaike D.P."/>
            <person name="Battles P.K."/>
            <person name="Bell S.N."/>
            <person name="Bell A.V."/>
            <person name="Beltran B."/>
            <person name="Bickham C."/>
            <person name="Bustamante Y."/>
            <person name="Caleb T."/>
            <person name="Canada A."/>
            <person name="Cardenas V."/>
            <person name="Carter K."/>
            <person name="Chacko J."/>
            <person name="Chandrabose M.N."/>
            <person name="Chavez D."/>
            <person name="Chavez A."/>
            <person name="Chen L."/>
            <person name="Chu H.-S."/>
            <person name="Claassen K.J."/>
            <person name="Cockrell R."/>
            <person name="Collins M."/>
            <person name="Cooper J.A."/>
            <person name="Cree A."/>
            <person name="Curry S.M."/>
            <person name="Da Y."/>
            <person name="Dao M.D."/>
            <person name="Das B."/>
            <person name="Davila M.-L."/>
            <person name="Davy-Carroll L."/>
            <person name="Denson S."/>
            <person name="Dinh H."/>
            <person name="Ebong V.E."/>
            <person name="Edwards J.R."/>
            <person name="Egan A."/>
            <person name="El-Daye J."/>
            <person name="Escobedo L."/>
            <person name="Fernandez S."/>
            <person name="Fernando P.R."/>
            <person name="Flagg N."/>
            <person name="Forbes L.D."/>
            <person name="Fowler R.G."/>
            <person name="Fu Q."/>
            <person name="Gabisi R.A."/>
            <person name="Ganer J."/>
            <person name="Garbino Pronczuk A."/>
            <person name="Garcia R.M."/>
            <person name="Garner T."/>
            <person name="Garrett T.E."/>
            <person name="Gonzalez D.A."/>
            <person name="Hamid H."/>
            <person name="Hawkins E.S."/>
            <person name="Hirani K."/>
            <person name="Hogues M.E."/>
            <person name="Hollins B."/>
            <person name="Hsiao C.-H."/>
            <person name="Jabil R."/>
            <person name="James M.L."/>
            <person name="Jhangiani S.N."/>
            <person name="Johnson B."/>
            <person name="Johnson Q."/>
            <person name="Joshi V."/>
            <person name="Kalu J.B."/>
            <person name="Kam C."/>
            <person name="Kashfia A."/>
            <person name="Keebler J."/>
            <person name="Kisamo H."/>
            <person name="Kovar C.L."/>
            <person name="Lago L.A."/>
            <person name="Lai C.-Y."/>
            <person name="Laidlaw J."/>
            <person name="Lara F."/>
            <person name="Le T.-K."/>
            <person name="Lee S.L."/>
            <person name="Legall F.H."/>
            <person name="Lemon S.J."/>
            <person name="Lewis L.R."/>
            <person name="Li B."/>
            <person name="Liu Y."/>
            <person name="Liu Y.-S."/>
            <person name="Lopez J."/>
            <person name="Lozado R.J."/>
            <person name="Lu J."/>
            <person name="Madu R.C."/>
            <person name="Maheshwari M."/>
            <person name="Maheshwari R."/>
            <person name="Malloy K."/>
            <person name="Martinez E."/>
            <person name="Mathew T."/>
            <person name="Mercado I.C."/>
            <person name="Mercado C."/>
            <person name="Meyer B."/>
            <person name="Montgomery K."/>
            <person name="Morgan M.B."/>
            <person name="Munidasa M."/>
            <person name="Nazareth L.V."/>
            <person name="Nelson J."/>
            <person name="Ng B.M."/>
            <person name="Nguyen N.B."/>
            <person name="Nguyen P.Q."/>
            <person name="Nguyen T."/>
            <person name="Obregon M."/>
            <person name="Okwuonu G.O."/>
            <person name="Onwere C.G."/>
            <person name="Orozco G."/>
            <person name="Parra A."/>
            <person name="Patel S."/>
            <person name="Patil S."/>
            <person name="Perez A."/>
            <person name="Perez Y."/>
            <person name="Pham C."/>
            <person name="Primus E.L."/>
            <person name="Pu L.-L."/>
            <person name="Puazo M."/>
            <person name="Qin X."/>
            <person name="Quiroz J.B."/>
            <person name="Reese J."/>
            <person name="Richards S."/>
            <person name="Rives C.M."/>
            <person name="Robberts R."/>
            <person name="Ruiz S.J."/>
            <person name="Ruiz M.J."/>
            <person name="Santibanez J."/>
            <person name="Schneider B.W."/>
            <person name="Sisson I."/>
            <person name="Smith M."/>
            <person name="Sodergren E."/>
            <person name="Song X.-Z."/>
            <person name="Song B.B."/>
            <person name="Summersgill H."/>
            <person name="Thelus R."/>
            <person name="Thornton R.D."/>
            <person name="Trejos Z.Y."/>
            <person name="Usmani K."/>
            <person name="Vattathil S."/>
            <person name="Villasana D."/>
            <person name="Walker D.L."/>
            <person name="Wang S."/>
            <person name="Wang K."/>
            <person name="White C.S."/>
            <person name="Williams A.C."/>
            <person name="Williamson J."/>
            <person name="Wilson K."/>
            <person name="Woghiren I.O."/>
            <person name="Woodworth J.R."/>
            <person name="Worley K.C."/>
            <person name="Wright R.A."/>
            <person name="Wu W."/>
            <person name="Young L."/>
            <person name="Zhang L."/>
            <person name="Zhang J."/>
            <person name="Zhu Y."/>
            <person name="Muzny D.M."/>
            <person name="Weinstock G."/>
            <person name="Gibbs R.A."/>
        </authorList>
    </citation>
    <scope>NUCLEOTIDE SEQUENCE [LARGE SCALE GENOMIC DNA]</scope>
    <source>
        <strain evidence="3">LSR1</strain>
    </source>
</reference>
<sequence>MERRKIPETWTLSIICPIYKKGNVMNCKNHRGISLLNMSYKILSNILLSRLRPYGEEIQAYDSIVREELWIAMYNLGVPIKLIRLIKSCLQNSKCKIKANGYISKEFEVKTGLRQGDALSLILFKITLESVEFTGWRKTLRSHQLPDGEADVLVVSESNRAHPSEADGWFSEATETSAVTVLRQLPRNRVGPSVPGFRWVEFPGIRLCSCYWSPNSIIAEFTDFLLRLEIIIRSSPTLAVVCAGDFNAKSREWGSPREDRRGTLLADFISALDATICNDGHRLTFVRGELETYIDVTFASANISGAVRNWTVREDVSLSVHRFITFHVRIAFTTNVCPRNGQHPVPHTSPAVAQAEELVGWLTRVTDKLLPKQKEIQANASQKHEEVWKEKRKLLAIEIKEAKDKFWADIIATVDDDPLSKPYKIVTKRLRRQCPITGIHLPGRIEAIVNALFPTAPTVHTPKEPNLDGGQLVPFSIDAFKAAAKSLPNQKAPGPDGLSNEIIKVAVSTDPTASMRAFNACLESGQFPQH</sequence>